<reference evidence="3" key="1">
    <citation type="submission" date="2017-01" db="EMBL/GenBank/DDBJ databases">
        <authorList>
            <person name="Varghese N."/>
            <person name="Submissions S."/>
        </authorList>
    </citation>
    <scope>NUCLEOTIDE SEQUENCE [LARGE SCALE GENOMIC DNA]</scope>
    <source>
        <strain evidence="3">DSM 7027</strain>
    </source>
</reference>
<dbReference type="EMBL" id="FTMN01000002">
    <property type="protein sequence ID" value="SIQ11459.1"/>
    <property type="molecule type" value="Genomic_DNA"/>
</dbReference>
<name>A0A1N6Q4S2_9GAMM</name>
<proteinExistence type="predicted"/>
<dbReference type="Proteomes" id="UP000186895">
    <property type="component" value="Unassembled WGS sequence"/>
</dbReference>
<feature type="region of interest" description="Disordered" evidence="1">
    <location>
        <begin position="1"/>
        <end position="24"/>
    </location>
</feature>
<evidence type="ECO:0000313" key="2">
    <source>
        <dbReference type="EMBL" id="SIQ11459.1"/>
    </source>
</evidence>
<sequence length="93" mass="10088">MSEAQLSLLGNEGGTPPSTAQNTDTDIVTQLVRDTHESQQLSWLELSGHLRPTDNGKPWTTKRLFTAVRSAVDAGPIQPHDPGFMSVLKYEGG</sequence>
<accession>A0A1N6Q4S2</accession>
<dbReference type="STRING" id="49186.SAMN05421647_102249"/>
<gene>
    <name evidence="2" type="ORF">SAMN05421647_102249</name>
</gene>
<organism evidence="2 3">
    <name type="scientific">Marinobacterium stanieri</name>
    <dbReference type="NCBI Taxonomy" id="49186"/>
    <lineage>
        <taxon>Bacteria</taxon>
        <taxon>Pseudomonadati</taxon>
        <taxon>Pseudomonadota</taxon>
        <taxon>Gammaproteobacteria</taxon>
        <taxon>Oceanospirillales</taxon>
        <taxon>Oceanospirillaceae</taxon>
        <taxon>Marinobacterium</taxon>
    </lineage>
</organism>
<evidence type="ECO:0000256" key="1">
    <source>
        <dbReference type="SAM" id="MobiDB-lite"/>
    </source>
</evidence>
<dbReference type="AlphaFoldDB" id="A0A1N6Q4S2"/>
<evidence type="ECO:0000313" key="3">
    <source>
        <dbReference type="Proteomes" id="UP000186895"/>
    </source>
</evidence>
<protein>
    <submittedName>
        <fullName evidence="2">Uncharacterized protein</fullName>
    </submittedName>
</protein>
<dbReference type="RefSeq" id="WP_076461643.1">
    <property type="nucleotide sequence ID" value="NZ_FTMN01000002.1"/>
</dbReference>
<keyword evidence="3" id="KW-1185">Reference proteome</keyword>